<keyword evidence="2" id="KW-0732">Signal</keyword>
<evidence type="ECO:0000256" key="2">
    <source>
        <dbReference type="SAM" id="SignalP"/>
    </source>
</evidence>
<dbReference type="EMBL" id="WIXP02000016">
    <property type="protein sequence ID" value="KAF6198370.1"/>
    <property type="molecule type" value="Genomic_DNA"/>
</dbReference>
<comment type="caution">
    <text evidence="3">The sequence shown here is derived from an EMBL/GenBank/DDBJ whole genome shotgun (WGS) entry which is preliminary data.</text>
</comment>
<dbReference type="AlphaFoldDB" id="A0A8S9WMZ3"/>
<dbReference type="Proteomes" id="UP000466442">
    <property type="component" value="Linkage Group LG16"/>
</dbReference>
<protein>
    <submittedName>
        <fullName evidence="3">Uncharacterized protein</fullName>
    </submittedName>
</protein>
<feature type="chain" id="PRO_5035928596" evidence="2">
    <location>
        <begin position="22"/>
        <end position="163"/>
    </location>
</feature>
<evidence type="ECO:0000313" key="3">
    <source>
        <dbReference type="EMBL" id="KAF6198370.1"/>
    </source>
</evidence>
<feature type="compositionally biased region" description="Basic and acidic residues" evidence="1">
    <location>
        <begin position="129"/>
        <end position="139"/>
    </location>
</feature>
<evidence type="ECO:0000313" key="4">
    <source>
        <dbReference type="Proteomes" id="UP000466442"/>
    </source>
</evidence>
<feature type="compositionally biased region" description="Basic residues" evidence="1">
    <location>
        <begin position="148"/>
        <end position="163"/>
    </location>
</feature>
<feature type="non-terminal residue" evidence="3">
    <location>
        <position position="1"/>
    </location>
</feature>
<feature type="signal peptide" evidence="2">
    <location>
        <begin position="1"/>
        <end position="21"/>
    </location>
</feature>
<sequence>MFTLSFTLVCCLLSASREGAAKHAERQDYYFENVDPVPYQQLAQQQYPPLLPYGQPPYQQEQFGPPTFEQPTFQYPPYHPLLNQFQFEPKRYGSHHSIPAIHGQYMRRSQVRELEPFDLQAPPPLLNRTHLETESHDTDQTPETPTSRRNRGNIKHIHKHHIQ</sequence>
<proteinExistence type="predicted"/>
<keyword evidence="4" id="KW-1185">Reference proteome</keyword>
<accession>A0A8S9WMZ3</accession>
<reference evidence="3" key="1">
    <citation type="journal article" date="2021" name="Mol. Ecol. Resour.">
        <title>Apolygus lucorum genome provides insights into omnivorousness and mesophyll feeding.</title>
        <authorList>
            <person name="Liu Y."/>
            <person name="Liu H."/>
            <person name="Wang H."/>
            <person name="Huang T."/>
            <person name="Liu B."/>
            <person name="Yang B."/>
            <person name="Yin L."/>
            <person name="Li B."/>
            <person name="Zhang Y."/>
            <person name="Zhang S."/>
            <person name="Jiang F."/>
            <person name="Zhang X."/>
            <person name="Ren Y."/>
            <person name="Wang B."/>
            <person name="Wang S."/>
            <person name="Lu Y."/>
            <person name="Wu K."/>
            <person name="Fan W."/>
            <person name="Wang G."/>
        </authorList>
    </citation>
    <scope>NUCLEOTIDE SEQUENCE</scope>
    <source>
        <strain evidence="3">12Hb</strain>
    </source>
</reference>
<name>A0A8S9WMZ3_APOLU</name>
<gene>
    <name evidence="3" type="ORF">GE061_008118</name>
</gene>
<evidence type="ECO:0000256" key="1">
    <source>
        <dbReference type="SAM" id="MobiDB-lite"/>
    </source>
</evidence>
<organism evidence="3 4">
    <name type="scientific">Apolygus lucorum</name>
    <name type="common">Small green plant bug</name>
    <name type="synonym">Lygocoris lucorum</name>
    <dbReference type="NCBI Taxonomy" id="248454"/>
    <lineage>
        <taxon>Eukaryota</taxon>
        <taxon>Metazoa</taxon>
        <taxon>Ecdysozoa</taxon>
        <taxon>Arthropoda</taxon>
        <taxon>Hexapoda</taxon>
        <taxon>Insecta</taxon>
        <taxon>Pterygota</taxon>
        <taxon>Neoptera</taxon>
        <taxon>Paraneoptera</taxon>
        <taxon>Hemiptera</taxon>
        <taxon>Heteroptera</taxon>
        <taxon>Panheteroptera</taxon>
        <taxon>Cimicomorpha</taxon>
        <taxon>Miridae</taxon>
        <taxon>Mirini</taxon>
        <taxon>Apolygus</taxon>
    </lineage>
</organism>
<feature type="region of interest" description="Disordered" evidence="1">
    <location>
        <begin position="120"/>
        <end position="163"/>
    </location>
</feature>